<dbReference type="SUPFAM" id="SSF53448">
    <property type="entry name" value="Nucleotide-diphospho-sugar transferases"/>
    <property type="match status" value="1"/>
</dbReference>
<reference evidence="12" key="1">
    <citation type="submission" date="2021-06" db="EMBL/GenBank/DDBJ databases">
        <authorList>
            <person name="Kallberg Y."/>
            <person name="Tangrot J."/>
            <person name="Rosling A."/>
        </authorList>
    </citation>
    <scope>NUCLEOTIDE SEQUENCE</scope>
    <source>
        <strain evidence="12">AZ414A</strain>
    </source>
</reference>
<dbReference type="Gene3D" id="3.10.120.10">
    <property type="entry name" value="Cytochrome b5-like heme/steroid binding domain"/>
    <property type="match status" value="1"/>
</dbReference>
<dbReference type="PANTHER" id="PTHR22914">
    <property type="entry name" value="CHITIN SYNTHASE"/>
    <property type="match status" value="1"/>
</dbReference>
<dbReference type="Pfam" id="PF22997">
    <property type="entry name" value="CHS4"/>
    <property type="match status" value="1"/>
</dbReference>
<dbReference type="AlphaFoldDB" id="A0A9N9BK42"/>
<dbReference type="Pfam" id="PF03142">
    <property type="entry name" value="Chitin_synth_2"/>
    <property type="match status" value="2"/>
</dbReference>
<evidence type="ECO:0000256" key="2">
    <source>
        <dbReference type="ARBA" id="ARBA00012543"/>
    </source>
</evidence>
<comment type="caution">
    <text evidence="12">The sequence shown here is derived from an EMBL/GenBank/DDBJ whole genome shotgun (WGS) entry which is preliminary data.</text>
</comment>
<keyword evidence="13" id="KW-1185">Reference proteome</keyword>
<gene>
    <name evidence="12" type="ORF">DEBURN_LOCUS7964</name>
</gene>
<dbReference type="OrthoDB" id="370884at2759"/>
<dbReference type="GO" id="GO:0006031">
    <property type="term" value="P:chitin biosynthetic process"/>
    <property type="evidence" value="ECO:0007669"/>
    <property type="project" value="TreeGrafter"/>
</dbReference>
<dbReference type="GO" id="GO:0030428">
    <property type="term" value="C:cell septum"/>
    <property type="evidence" value="ECO:0007669"/>
    <property type="project" value="TreeGrafter"/>
</dbReference>
<evidence type="ECO:0000256" key="9">
    <source>
        <dbReference type="ARBA" id="ARBA00023180"/>
    </source>
</evidence>
<evidence type="ECO:0000256" key="3">
    <source>
        <dbReference type="ARBA" id="ARBA00022475"/>
    </source>
</evidence>
<evidence type="ECO:0000256" key="5">
    <source>
        <dbReference type="ARBA" id="ARBA00022679"/>
    </source>
</evidence>
<keyword evidence="3" id="KW-1003">Cell membrane</keyword>
<evidence type="ECO:0000256" key="7">
    <source>
        <dbReference type="ARBA" id="ARBA00022989"/>
    </source>
</evidence>
<keyword evidence="5" id="KW-0808">Transferase</keyword>
<name>A0A9N9BK42_9GLOM</name>
<dbReference type="EC" id="2.4.1.16" evidence="2"/>
<keyword evidence="4" id="KW-0328">Glycosyltransferase</keyword>
<protein>
    <recommendedName>
        <fullName evidence="2">chitin synthase</fullName>
        <ecNumber evidence="2">2.4.1.16</ecNumber>
    </recommendedName>
</protein>
<dbReference type="InterPro" id="IPR004835">
    <property type="entry name" value="Chitin_synth"/>
</dbReference>
<evidence type="ECO:0000256" key="1">
    <source>
        <dbReference type="ARBA" id="ARBA00004651"/>
    </source>
</evidence>
<dbReference type="InterPro" id="IPR001199">
    <property type="entry name" value="Cyt_B5-like_heme/steroid-bd"/>
</dbReference>
<comment type="subcellular location">
    <subcellularLocation>
        <location evidence="1">Cell membrane</location>
        <topology evidence="1">Multi-pass membrane protein</topology>
    </subcellularLocation>
</comment>
<evidence type="ECO:0000313" key="13">
    <source>
        <dbReference type="Proteomes" id="UP000789706"/>
    </source>
</evidence>
<organism evidence="12 13">
    <name type="scientific">Diversispora eburnea</name>
    <dbReference type="NCBI Taxonomy" id="1213867"/>
    <lineage>
        <taxon>Eukaryota</taxon>
        <taxon>Fungi</taxon>
        <taxon>Fungi incertae sedis</taxon>
        <taxon>Mucoromycota</taxon>
        <taxon>Glomeromycotina</taxon>
        <taxon>Glomeromycetes</taxon>
        <taxon>Diversisporales</taxon>
        <taxon>Diversisporaceae</taxon>
        <taxon>Diversispora</taxon>
    </lineage>
</organism>
<proteinExistence type="predicted"/>
<evidence type="ECO:0000256" key="10">
    <source>
        <dbReference type="SAM" id="Phobius"/>
    </source>
</evidence>
<evidence type="ECO:0000259" key="11">
    <source>
        <dbReference type="SMART" id="SM01117"/>
    </source>
</evidence>
<evidence type="ECO:0000256" key="6">
    <source>
        <dbReference type="ARBA" id="ARBA00022692"/>
    </source>
</evidence>
<dbReference type="InterPro" id="IPR029044">
    <property type="entry name" value="Nucleotide-diphossugar_trans"/>
</dbReference>
<dbReference type="InterPro" id="IPR054295">
    <property type="entry name" value="CHS4-like_dom"/>
</dbReference>
<feature type="domain" description="Cytochrome b5 heme-binding" evidence="11">
    <location>
        <begin position="179"/>
        <end position="257"/>
    </location>
</feature>
<dbReference type="PANTHER" id="PTHR22914:SF16">
    <property type="entry name" value="CHITIN SYNTHASE 3"/>
    <property type="match status" value="1"/>
</dbReference>
<accession>A0A9N9BK42</accession>
<evidence type="ECO:0000313" key="12">
    <source>
        <dbReference type="EMBL" id="CAG8568666.1"/>
    </source>
</evidence>
<keyword evidence="8 10" id="KW-0472">Membrane</keyword>
<dbReference type="Proteomes" id="UP000789706">
    <property type="component" value="Unassembled WGS sequence"/>
</dbReference>
<dbReference type="EMBL" id="CAJVPK010001066">
    <property type="protein sequence ID" value="CAG8568666.1"/>
    <property type="molecule type" value="Genomic_DNA"/>
</dbReference>
<dbReference type="InterPro" id="IPR036400">
    <property type="entry name" value="Cyt_B5-like_heme/steroid_sf"/>
</dbReference>
<keyword evidence="7 10" id="KW-1133">Transmembrane helix</keyword>
<evidence type="ECO:0000256" key="4">
    <source>
        <dbReference type="ARBA" id="ARBA00022676"/>
    </source>
</evidence>
<feature type="transmembrane region" description="Helical" evidence="10">
    <location>
        <begin position="44"/>
        <end position="65"/>
    </location>
</feature>
<sequence length="756" mass="86191">MTERDGMTPWVIFSLLVTACFCSPCLSIFGGMKNSGVRQAWREKVALCFIILCISAFTGFLTFGFSTITCTRRHLLFPDEILQTYGPQVPGMKVNIVRGKLYNTSDYFSRGLHPPVDPAIITPLYGNDISGFFPPDNKVSGCKFSPKNNGSICTQYHCHTSPASFEALQSLNLNLVVGYTWDNVTNGTNKMFVFNGKVYDITNYLKLSASDRWLGGANVTEWLTSLVGRDATKDIASTIESKDIVKCFNYFLIGQIEGSTFECIINNLVLIIMTTVFTGIMLSKFFLAAIFNWILSWKLGKISKRQRSYDKISHIILLVTCYNEGENSIRTTLDSLAKTDYSVKHKLLFVIADGNITGLGNNRPTPQIIQKLMRPYRSNEPEQPKSYFAIGDGLKQHNMAKVKIGYYEVDDHRVPMVFINKVGTQKERERSKTAGNRGKRDSQLILMKWLSHICYDDNMSPLEFELFVKVYKLTKVTPDKYELVLMVDSDTRVDPDSVSRMVSAMERDPEVMGLCGETKIANKTKNWVTKIQSFESIFGGVTCLPGCFCMYRIKVKAPKDKKFMAPILANPEIISAYSSNTMETLHQKNLLLLGEDRYLTTLMLRKFPTLKMIYVPKAICRTEVPEKFRDLLTQRRRWINSTIHNLMELILVPQLCGKSVSLPLLLIAVTYFLQIFLVAFTKFKLTYVKWMIIFIIATPIWNFVLPLYAFWRFDDISWGSGGDTDGHDNSNERNEGKFDPKVIPVKKWIEWKNLLH</sequence>
<dbReference type="GO" id="GO:0004100">
    <property type="term" value="F:chitin synthase activity"/>
    <property type="evidence" value="ECO:0007669"/>
    <property type="project" value="UniProtKB-EC"/>
</dbReference>
<dbReference type="GO" id="GO:0005886">
    <property type="term" value="C:plasma membrane"/>
    <property type="evidence" value="ECO:0007669"/>
    <property type="project" value="UniProtKB-SubCell"/>
</dbReference>
<evidence type="ECO:0000256" key="8">
    <source>
        <dbReference type="ARBA" id="ARBA00023136"/>
    </source>
</evidence>
<feature type="transmembrane region" description="Helical" evidence="10">
    <location>
        <begin position="12"/>
        <end position="32"/>
    </location>
</feature>
<feature type="transmembrane region" description="Helical" evidence="10">
    <location>
        <begin position="660"/>
        <end position="681"/>
    </location>
</feature>
<dbReference type="PROSITE" id="PS51257">
    <property type="entry name" value="PROKAR_LIPOPROTEIN"/>
    <property type="match status" value="1"/>
</dbReference>
<dbReference type="SUPFAM" id="SSF55856">
    <property type="entry name" value="Cytochrome b5-like heme/steroid binding domain"/>
    <property type="match status" value="1"/>
</dbReference>
<dbReference type="SMART" id="SM01117">
    <property type="entry name" value="Cyt-b5"/>
    <property type="match status" value="1"/>
</dbReference>
<dbReference type="Gene3D" id="3.90.550.10">
    <property type="entry name" value="Spore Coat Polysaccharide Biosynthesis Protein SpsA, Chain A"/>
    <property type="match status" value="1"/>
</dbReference>
<feature type="transmembrane region" description="Helical" evidence="10">
    <location>
        <begin position="268"/>
        <end position="295"/>
    </location>
</feature>
<keyword evidence="6 10" id="KW-0812">Transmembrane</keyword>
<keyword evidence="9" id="KW-0325">Glycoprotein</keyword>
<feature type="transmembrane region" description="Helical" evidence="10">
    <location>
        <begin position="687"/>
        <end position="711"/>
    </location>
</feature>